<dbReference type="InterPro" id="IPR050538">
    <property type="entry name" value="MAP_kinase_kinase_kinase"/>
</dbReference>
<dbReference type="GO" id="GO:0003676">
    <property type="term" value="F:nucleic acid binding"/>
    <property type="evidence" value="ECO:0007669"/>
    <property type="project" value="InterPro"/>
</dbReference>
<evidence type="ECO:0000313" key="16">
    <source>
        <dbReference type="Proteomes" id="UP000734854"/>
    </source>
</evidence>
<gene>
    <name evidence="15" type="ORF">ZIOFF_020669</name>
</gene>
<feature type="region of interest" description="Disordered" evidence="12">
    <location>
        <begin position="845"/>
        <end position="899"/>
    </location>
</feature>
<evidence type="ECO:0000256" key="12">
    <source>
        <dbReference type="SAM" id="MobiDB-lite"/>
    </source>
</evidence>
<evidence type="ECO:0000256" key="3">
    <source>
        <dbReference type="ARBA" id="ARBA00022527"/>
    </source>
</evidence>
<evidence type="ECO:0000256" key="4">
    <source>
        <dbReference type="ARBA" id="ARBA00022679"/>
    </source>
</evidence>
<keyword evidence="10" id="KW-0479">Metal-binding</keyword>
<protein>
    <recommendedName>
        <fullName evidence="2">mitogen-activated protein kinase kinase kinase</fullName>
        <ecNumber evidence="2">2.7.11.25</ecNumber>
    </recommendedName>
</protein>
<comment type="caution">
    <text evidence="15">The sequence shown here is derived from an EMBL/GenBank/DDBJ whole genome shotgun (WGS) entry which is preliminary data.</text>
</comment>
<comment type="similarity">
    <text evidence="1">Belongs to the protein kinase superfamily. STE Ser/Thr protein kinase family. MAP kinase kinase kinase subfamily.</text>
</comment>
<accession>A0A8J5H099</accession>
<dbReference type="InterPro" id="IPR036875">
    <property type="entry name" value="Znf_CCHC_sf"/>
</dbReference>
<dbReference type="InterPro" id="IPR011009">
    <property type="entry name" value="Kinase-like_dom_sf"/>
</dbReference>
<feature type="domain" description="CCHC-type" evidence="14">
    <location>
        <begin position="584"/>
        <end position="597"/>
    </location>
</feature>
<reference evidence="15 16" key="1">
    <citation type="submission" date="2020-08" db="EMBL/GenBank/DDBJ databases">
        <title>Plant Genome Project.</title>
        <authorList>
            <person name="Zhang R.-G."/>
        </authorList>
    </citation>
    <scope>NUCLEOTIDE SEQUENCE [LARGE SCALE GENOMIC DNA]</scope>
    <source>
        <tissue evidence="15">Rhizome</tissue>
    </source>
</reference>
<dbReference type="PANTHER" id="PTHR48016:SF29">
    <property type="entry name" value="MITOGEN-ACTIVATED PROTEIN KINASE KINASE KINASE 1-RELATED"/>
    <property type="match status" value="1"/>
</dbReference>
<dbReference type="InterPro" id="IPR001878">
    <property type="entry name" value="Znf_CCHC"/>
</dbReference>
<dbReference type="PROSITE" id="PS50158">
    <property type="entry name" value="ZF_CCHC"/>
    <property type="match status" value="1"/>
</dbReference>
<evidence type="ECO:0000256" key="9">
    <source>
        <dbReference type="ARBA" id="ARBA00048329"/>
    </source>
</evidence>
<dbReference type="GO" id="GO:0004709">
    <property type="term" value="F:MAP kinase kinase kinase activity"/>
    <property type="evidence" value="ECO:0007669"/>
    <property type="project" value="UniProtKB-EC"/>
</dbReference>
<dbReference type="Gene3D" id="3.30.200.20">
    <property type="entry name" value="Phosphorylase Kinase, domain 1"/>
    <property type="match status" value="1"/>
</dbReference>
<feature type="domain" description="Protein kinase" evidence="13">
    <location>
        <begin position="47"/>
        <end position="452"/>
    </location>
</feature>
<keyword evidence="5 11" id="KW-0547">Nucleotide-binding</keyword>
<dbReference type="SUPFAM" id="SSF57756">
    <property type="entry name" value="Retrovirus zinc finger-like domains"/>
    <property type="match status" value="1"/>
</dbReference>
<dbReference type="Proteomes" id="UP000734854">
    <property type="component" value="Unassembled WGS sequence"/>
</dbReference>
<dbReference type="GO" id="GO:0005737">
    <property type="term" value="C:cytoplasm"/>
    <property type="evidence" value="ECO:0007669"/>
    <property type="project" value="TreeGrafter"/>
</dbReference>
<keyword evidence="10" id="KW-0863">Zinc-finger</keyword>
<sequence length="899" mass="101591">MFTDKLVNSKKTSFYSTINDDDSSSTITETMPSTLPNGILRRHIMSWTRGDLLGKGSYGEVYEGISEDGFFFAVKEVSLLDQGTNAEQSILQLEQEIALLSQLEHENIVGYYGTTKDDAKLFIFLELMTKGSLASLYQKYPLQDSQVSIYTRQILNGLKYLHDRKVVHSVSGEMSHDLDINKLYSGIMDIKCANILVDANGSVKLADFGVAKEMSESNQLNSFKGSIYWMAPERKSSSFVFLWQKALVACITNTLVEYDIGLEVFLFSTFQVVIRKPYGPAADIWSLGCTVLEMLTRDLPYPNMEYVNTILLLKCFRSNHFAAFRRDGGPSSSRRYQKLNNKNYNTWATCMESYLQGQDLWEVVGGSEATQPAEDVNGILRKWKIKAGKAMFALKITIKEEMLEHIRDAKTPKEVWDIFATLFSKKNDTRLQLLENELLSIAQCDKMIAQYFHKVKLICREISELDPSAPIGEAKIKRIIIHGLRPEYRGFIAAIQGWPTQPSLLEFENLLAGQEAMAKQMGGLSLKDEEEALYTNKNKGNFKRHTGRFKKDGDKGKIYHGNGGSRPGGASKNYGDRKKISGECYNYGKVGHMAKDCWSKKRFVQSNTATSNSKENSEDDWDAEALMATEEKDLALTTTPEQIGYKNDWIVDSGCSNHMTGDKEKLQNLSQYKGARMVVTADNSRLPIAHVGKTVITPRYNSNQVPFQDVPGMKKNLLFVAQLTSSGHYVLFGPENVKESKCKAKEPLELVHSDVFGLVKQSSIGGMRYMVTFIDDFSSKFDKKAIRCIFVGYDSQRKGWKCCDPTSERCYTSRNVVFDEASSWWTTEKEVLPESKDLKDKVQQKMREHIVQLQSGSDESGGPNDNDAEQRVAHSPWQTGIYQHPNEEERPNEVEELTP</sequence>
<dbReference type="AlphaFoldDB" id="A0A8J5H099"/>
<dbReference type="Pfam" id="PF22936">
    <property type="entry name" value="Pol_BBD"/>
    <property type="match status" value="1"/>
</dbReference>
<proteinExistence type="inferred from homology"/>
<dbReference type="InterPro" id="IPR057670">
    <property type="entry name" value="SH3_retrovirus"/>
</dbReference>
<feature type="binding site" evidence="11">
    <location>
        <position position="75"/>
    </location>
    <ligand>
        <name>ATP</name>
        <dbReference type="ChEBI" id="CHEBI:30616"/>
    </ligand>
</feature>
<evidence type="ECO:0000256" key="1">
    <source>
        <dbReference type="ARBA" id="ARBA00006529"/>
    </source>
</evidence>
<keyword evidence="4" id="KW-0808">Transferase</keyword>
<dbReference type="EC" id="2.7.11.25" evidence="2"/>
<dbReference type="GO" id="GO:0005524">
    <property type="term" value="F:ATP binding"/>
    <property type="evidence" value="ECO:0007669"/>
    <property type="project" value="UniProtKB-UniRule"/>
</dbReference>
<dbReference type="PANTHER" id="PTHR48016">
    <property type="entry name" value="MAP KINASE KINASE KINASE SSK2-RELATED-RELATED"/>
    <property type="match status" value="1"/>
</dbReference>
<keyword evidence="10" id="KW-0862">Zinc</keyword>
<dbReference type="Pfam" id="PF14223">
    <property type="entry name" value="Retrotran_gag_2"/>
    <property type="match status" value="1"/>
</dbReference>
<evidence type="ECO:0000259" key="13">
    <source>
        <dbReference type="PROSITE" id="PS50011"/>
    </source>
</evidence>
<dbReference type="EMBL" id="JACMSC010000006">
    <property type="protein sequence ID" value="KAG6517284.1"/>
    <property type="molecule type" value="Genomic_DNA"/>
</dbReference>
<evidence type="ECO:0000256" key="11">
    <source>
        <dbReference type="PROSITE-ProRule" id="PRU10141"/>
    </source>
</evidence>
<dbReference type="Pfam" id="PF25597">
    <property type="entry name" value="SH3_retrovirus"/>
    <property type="match status" value="1"/>
</dbReference>
<feature type="region of interest" description="Disordered" evidence="12">
    <location>
        <begin position="553"/>
        <end position="575"/>
    </location>
</feature>
<keyword evidence="3" id="KW-0723">Serine/threonine-protein kinase</keyword>
<dbReference type="GO" id="GO:0008270">
    <property type="term" value="F:zinc ion binding"/>
    <property type="evidence" value="ECO:0007669"/>
    <property type="project" value="UniProtKB-KW"/>
</dbReference>
<evidence type="ECO:0000259" key="14">
    <source>
        <dbReference type="PROSITE" id="PS50158"/>
    </source>
</evidence>
<keyword evidence="7 11" id="KW-0067">ATP-binding</keyword>
<dbReference type="SUPFAM" id="SSF56112">
    <property type="entry name" value="Protein kinase-like (PK-like)"/>
    <property type="match status" value="1"/>
</dbReference>
<evidence type="ECO:0000256" key="8">
    <source>
        <dbReference type="ARBA" id="ARBA00047559"/>
    </source>
</evidence>
<organism evidence="15 16">
    <name type="scientific">Zingiber officinale</name>
    <name type="common">Ginger</name>
    <name type="synonym">Amomum zingiber</name>
    <dbReference type="NCBI Taxonomy" id="94328"/>
    <lineage>
        <taxon>Eukaryota</taxon>
        <taxon>Viridiplantae</taxon>
        <taxon>Streptophyta</taxon>
        <taxon>Embryophyta</taxon>
        <taxon>Tracheophyta</taxon>
        <taxon>Spermatophyta</taxon>
        <taxon>Magnoliopsida</taxon>
        <taxon>Liliopsida</taxon>
        <taxon>Zingiberales</taxon>
        <taxon>Zingiberaceae</taxon>
        <taxon>Zingiber</taxon>
    </lineage>
</organism>
<keyword evidence="16" id="KW-1185">Reference proteome</keyword>
<name>A0A8J5H099_ZINOF</name>
<evidence type="ECO:0000313" key="15">
    <source>
        <dbReference type="EMBL" id="KAG6517284.1"/>
    </source>
</evidence>
<keyword evidence="6" id="KW-0418">Kinase</keyword>
<dbReference type="InterPro" id="IPR017441">
    <property type="entry name" value="Protein_kinase_ATP_BS"/>
</dbReference>
<dbReference type="SMART" id="SM00220">
    <property type="entry name" value="S_TKc"/>
    <property type="match status" value="1"/>
</dbReference>
<evidence type="ECO:0000256" key="6">
    <source>
        <dbReference type="ARBA" id="ARBA00022777"/>
    </source>
</evidence>
<dbReference type="Pfam" id="PF00069">
    <property type="entry name" value="Pkinase"/>
    <property type="match status" value="2"/>
</dbReference>
<evidence type="ECO:0000256" key="7">
    <source>
        <dbReference type="ARBA" id="ARBA00022840"/>
    </source>
</evidence>
<dbReference type="PROSITE" id="PS50011">
    <property type="entry name" value="PROTEIN_KINASE_DOM"/>
    <property type="match status" value="1"/>
</dbReference>
<comment type="catalytic activity">
    <reaction evidence="8">
        <text>L-threonyl-[protein] + ATP = O-phospho-L-threonyl-[protein] + ADP + H(+)</text>
        <dbReference type="Rhea" id="RHEA:46608"/>
        <dbReference type="Rhea" id="RHEA-COMP:11060"/>
        <dbReference type="Rhea" id="RHEA-COMP:11605"/>
        <dbReference type="ChEBI" id="CHEBI:15378"/>
        <dbReference type="ChEBI" id="CHEBI:30013"/>
        <dbReference type="ChEBI" id="CHEBI:30616"/>
        <dbReference type="ChEBI" id="CHEBI:61977"/>
        <dbReference type="ChEBI" id="CHEBI:456216"/>
        <dbReference type="EC" id="2.7.11.25"/>
    </reaction>
</comment>
<dbReference type="PROSITE" id="PS00107">
    <property type="entry name" value="PROTEIN_KINASE_ATP"/>
    <property type="match status" value="1"/>
</dbReference>
<dbReference type="InterPro" id="IPR054722">
    <property type="entry name" value="PolX-like_BBD"/>
</dbReference>
<dbReference type="Gene3D" id="1.10.510.10">
    <property type="entry name" value="Transferase(Phosphotransferase) domain 1"/>
    <property type="match status" value="1"/>
</dbReference>
<dbReference type="InterPro" id="IPR000719">
    <property type="entry name" value="Prot_kinase_dom"/>
</dbReference>
<evidence type="ECO:0000256" key="5">
    <source>
        <dbReference type="ARBA" id="ARBA00022741"/>
    </source>
</evidence>
<evidence type="ECO:0000256" key="2">
    <source>
        <dbReference type="ARBA" id="ARBA00012406"/>
    </source>
</evidence>
<comment type="catalytic activity">
    <reaction evidence="9">
        <text>L-seryl-[protein] + ATP = O-phospho-L-seryl-[protein] + ADP + H(+)</text>
        <dbReference type="Rhea" id="RHEA:17989"/>
        <dbReference type="Rhea" id="RHEA-COMP:9863"/>
        <dbReference type="Rhea" id="RHEA-COMP:11604"/>
        <dbReference type="ChEBI" id="CHEBI:15378"/>
        <dbReference type="ChEBI" id="CHEBI:29999"/>
        <dbReference type="ChEBI" id="CHEBI:30616"/>
        <dbReference type="ChEBI" id="CHEBI:83421"/>
        <dbReference type="ChEBI" id="CHEBI:456216"/>
        <dbReference type="EC" id="2.7.11.25"/>
    </reaction>
</comment>
<dbReference type="Gene3D" id="4.10.60.10">
    <property type="entry name" value="Zinc finger, CCHC-type"/>
    <property type="match status" value="1"/>
</dbReference>
<evidence type="ECO:0000256" key="10">
    <source>
        <dbReference type="PROSITE-ProRule" id="PRU00047"/>
    </source>
</evidence>